<dbReference type="Proteomes" id="UP000198828">
    <property type="component" value="Unassembled WGS sequence"/>
</dbReference>
<evidence type="ECO:0000256" key="1">
    <source>
        <dbReference type="SAM" id="SignalP"/>
    </source>
</evidence>
<organism evidence="3 4">
    <name type="scientific">Tepidimicrobium xylanilyticum</name>
    <dbReference type="NCBI Taxonomy" id="1123352"/>
    <lineage>
        <taxon>Bacteria</taxon>
        <taxon>Bacillati</taxon>
        <taxon>Bacillota</taxon>
        <taxon>Tissierellia</taxon>
        <taxon>Tissierellales</taxon>
        <taxon>Tepidimicrobiaceae</taxon>
        <taxon>Tepidimicrobium</taxon>
    </lineage>
</organism>
<feature type="domain" description="SLH" evidence="2">
    <location>
        <begin position="58"/>
        <end position="121"/>
    </location>
</feature>
<feature type="signal peptide" evidence="1">
    <location>
        <begin position="1"/>
        <end position="21"/>
    </location>
</feature>
<sequence>MKKVLVFILIGLIIFPNVSIAANQHVMENKDLNEKMTRKELATIGVRLKDLENLVQFYEDKNIFPDVKGWATPYINLAYSFDIMKGTTNDKFEPDANVTYIEFLTVIMRVMGYVDGIDFVKYPEDYYNKALELGLANMYIPYDQTITRGFAYDIITELLTKH</sequence>
<keyword evidence="1" id="KW-0732">Signal</keyword>
<protein>
    <submittedName>
        <fullName evidence="3">S-layer homology domain-containing protein</fullName>
    </submittedName>
</protein>
<evidence type="ECO:0000313" key="3">
    <source>
        <dbReference type="EMBL" id="SDW77292.1"/>
    </source>
</evidence>
<dbReference type="OrthoDB" id="1698780at2"/>
<dbReference type="InterPro" id="IPR001119">
    <property type="entry name" value="SLH_dom"/>
</dbReference>
<proteinExistence type="predicted"/>
<dbReference type="EMBL" id="FNNG01000004">
    <property type="protein sequence ID" value="SDW77292.1"/>
    <property type="molecule type" value="Genomic_DNA"/>
</dbReference>
<dbReference type="RefSeq" id="WP_093751805.1">
    <property type="nucleotide sequence ID" value="NZ_FNNG01000004.1"/>
</dbReference>
<reference evidence="3 4" key="1">
    <citation type="submission" date="2016-10" db="EMBL/GenBank/DDBJ databases">
        <authorList>
            <person name="de Groot N.N."/>
        </authorList>
    </citation>
    <scope>NUCLEOTIDE SEQUENCE [LARGE SCALE GENOMIC DNA]</scope>
    <source>
        <strain evidence="3 4">DSM 23310</strain>
    </source>
</reference>
<feature type="chain" id="PRO_5011444723" evidence="1">
    <location>
        <begin position="22"/>
        <end position="162"/>
    </location>
</feature>
<keyword evidence="4" id="KW-1185">Reference proteome</keyword>
<name>A0A1H2W9H1_9FIRM</name>
<evidence type="ECO:0000313" key="4">
    <source>
        <dbReference type="Proteomes" id="UP000198828"/>
    </source>
</evidence>
<dbReference type="AlphaFoldDB" id="A0A1H2W9H1"/>
<accession>A0A1H2W9H1</accession>
<dbReference type="PROSITE" id="PS51272">
    <property type="entry name" value="SLH"/>
    <property type="match status" value="1"/>
</dbReference>
<gene>
    <name evidence="3" type="ORF">SAMN05660923_01200</name>
</gene>
<dbReference type="Pfam" id="PF00395">
    <property type="entry name" value="SLH"/>
    <property type="match status" value="1"/>
</dbReference>
<evidence type="ECO:0000259" key="2">
    <source>
        <dbReference type="PROSITE" id="PS51272"/>
    </source>
</evidence>